<keyword evidence="2" id="KW-1185">Reference proteome</keyword>
<name>A0ACB9VUS3_CHAAC</name>
<evidence type="ECO:0000313" key="2">
    <source>
        <dbReference type="Proteomes" id="UP001057452"/>
    </source>
</evidence>
<sequence length="164" mass="18715">MIRGNSGLKPKDNEMNSNPGMASQLSGSESIVLPAGEPRGLPKRIEHSHVLMREGGLLLLAWLLHYAPFYTMGRILYYHHYFPAMLFSSMLTGITFDILLKSTDLLIRRPYCDWLQRLGQMVLLFSILYSFYLFHPLSYGMKGPLAHEPGSAMAGLKWMDSWEF</sequence>
<organism evidence="1 2">
    <name type="scientific">Chaenocephalus aceratus</name>
    <name type="common">Blackfin icefish</name>
    <name type="synonym">Chaenichthys aceratus</name>
    <dbReference type="NCBI Taxonomy" id="36190"/>
    <lineage>
        <taxon>Eukaryota</taxon>
        <taxon>Metazoa</taxon>
        <taxon>Chordata</taxon>
        <taxon>Craniata</taxon>
        <taxon>Vertebrata</taxon>
        <taxon>Euteleostomi</taxon>
        <taxon>Actinopterygii</taxon>
        <taxon>Neopterygii</taxon>
        <taxon>Teleostei</taxon>
        <taxon>Neoteleostei</taxon>
        <taxon>Acanthomorphata</taxon>
        <taxon>Eupercaria</taxon>
        <taxon>Perciformes</taxon>
        <taxon>Notothenioidei</taxon>
        <taxon>Channichthyidae</taxon>
        <taxon>Chaenocephalus</taxon>
    </lineage>
</organism>
<proteinExistence type="predicted"/>
<protein>
    <submittedName>
        <fullName evidence="1">Uncharacterized protein</fullName>
    </submittedName>
</protein>
<evidence type="ECO:0000313" key="1">
    <source>
        <dbReference type="EMBL" id="KAI4803874.1"/>
    </source>
</evidence>
<accession>A0ACB9VUS3</accession>
<dbReference type="Proteomes" id="UP001057452">
    <property type="component" value="Chromosome 15"/>
</dbReference>
<reference evidence="1" key="1">
    <citation type="submission" date="2022-05" db="EMBL/GenBank/DDBJ databases">
        <title>Chromosome-level genome of Chaenocephalus aceratus.</title>
        <authorList>
            <person name="Park H."/>
        </authorList>
    </citation>
    <scope>NUCLEOTIDE SEQUENCE</scope>
    <source>
        <strain evidence="1">KU_202001</strain>
    </source>
</reference>
<comment type="caution">
    <text evidence="1">The sequence shown here is derived from an EMBL/GenBank/DDBJ whole genome shotgun (WGS) entry which is preliminary data.</text>
</comment>
<dbReference type="EMBL" id="CM043799">
    <property type="protein sequence ID" value="KAI4803874.1"/>
    <property type="molecule type" value="Genomic_DNA"/>
</dbReference>
<gene>
    <name evidence="1" type="ORF">KUCAC02_025521</name>
</gene>